<gene>
    <name evidence="2" type="ORF">LCGC14_2343720</name>
</gene>
<comment type="caution">
    <text evidence="2">The sequence shown here is derived from an EMBL/GenBank/DDBJ whole genome shotgun (WGS) entry which is preliminary data.</text>
</comment>
<evidence type="ECO:0000259" key="1">
    <source>
        <dbReference type="Pfam" id="PF07486"/>
    </source>
</evidence>
<reference evidence="2" key="1">
    <citation type="journal article" date="2015" name="Nature">
        <title>Complex archaea that bridge the gap between prokaryotes and eukaryotes.</title>
        <authorList>
            <person name="Spang A."/>
            <person name="Saw J.H."/>
            <person name="Jorgensen S.L."/>
            <person name="Zaremba-Niedzwiedzka K."/>
            <person name="Martijn J."/>
            <person name="Lind A.E."/>
            <person name="van Eijk R."/>
            <person name="Schleper C."/>
            <person name="Guy L."/>
            <person name="Ettema T.J."/>
        </authorList>
    </citation>
    <scope>NUCLEOTIDE SEQUENCE</scope>
</reference>
<feature type="non-terminal residue" evidence="2">
    <location>
        <position position="1"/>
    </location>
</feature>
<dbReference type="Gene3D" id="1.10.10.2520">
    <property type="entry name" value="Cell wall hydrolase SleB, domain 1"/>
    <property type="match status" value="1"/>
</dbReference>
<sequence length="122" mass="14159">VYGEARSEDDEGRRAVAHVMLNRWRTTDGQFRRDDTVATVCLRHVQFSSWNTGDPNLAKMMEVDVNSDVFRQCLIAALIAIDEPDFTEGARHYHTKRSRPRWSRGHSPSYRHGAHVFFNDVR</sequence>
<dbReference type="EMBL" id="LAZR01033961">
    <property type="protein sequence ID" value="KKL46619.1"/>
    <property type="molecule type" value="Genomic_DNA"/>
</dbReference>
<dbReference type="AlphaFoldDB" id="A0A0F9CC14"/>
<name>A0A0F9CC14_9ZZZZ</name>
<accession>A0A0F9CC14</accession>
<dbReference type="InterPro" id="IPR042047">
    <property type="entry name" value="SleB_dom1"/>
</dbReference>
<dbReference type="Pfam" id="PF07486">
    <property type="entry name" value="Hydrolase_2"/>
    <property type="match status" value="1"/>
</dbReference>
<dbReference type="InterPro" id="IPR011105">
    <property type="entry name" value="Cell_wall_hydrolase_SleB"/>
</dbReference>
<evidence type="ECO:0000313" key="2">
    <source>
        <dbReference type="EMBL" id="KKL46619.1"/>
    </source>
</evidence>
<feature type="domain" description="Cell wall hydrolase SleB" evidence="1">
    <location>
        <begin position="8"/>
        <end position="118"/>
    </location>
</feature>
<organism evidence="2">
    <name type="scientific">marine sediment metagenome</name>
    <dbReference type="NCBI Taxonomy" id="412755"/>
    <lineage>
        <taxon>unclassified sequences</taxon>
        <taxon>metagenomes</taxon>
        <taxon>ecological metagenomes</taxon>
    </lineage>
</organism>
<dbReference type="GO" id="GO:0016787">
    <property type="term" value="F:hydrolase activity"/>
    <property type="evidence" value="ECO:0007669"/>
    <property type="project" value="InterPro"/>
</dbReference>
<protein>
    <recommendedName>
        <fullName evidence="1">Cell wall hydrolase SleB domain-containing protein</fullName>
    </recommendedName>
</protein>
<proteinExistence type="predicted"/>